<dbReference type="Pfam" id="PF05746">
    <property type="entry name" value="DALR_1"/>
    <property type="match status" value="1"/>
</dbReference>
<evidence type="ECO:0000256" key="11">
    <source>
        <dbReference type="SAM" id="MobiDB-lite"/>
    </source>
</evidence>
<keyword evidence="7 10" id="KW-0648">Protein biosynthesis</keyword>
<dbReference type="PROSITE" id="PS50861">
    <property type="entry name" value="AA_TRNA_LIGASE_II_GLYAB"/>
    <property type="match status" value="1"/>
</dbReference>
<dbReference type="InterPro" id="IPR008909">
    <property type="entry name" value="DALR_anticod-bd"/>
</dbReference>
<dbReference type="NCBIfam" id="TIGR00211">
    <property type="entry name" value="glyS"/>
    <property type="match status" value="1"/>
</dbReference>
<dbReference type="OrthoDB" id="9775440at2"/>
<evidence type="ECO:0000313" key="14">
    <source>
        <dbReference type="Proteomes" id="UP000008915"/>
    </source>
</evidence>
<feature type="compositionally biased region" description="Low complexity" evidence="11">
    <location>
        <begin position="504"/>
        <end position="516"/>
    </location>
</feature>
<feature type="domain" description="DALR anticodon binding" evidence="12">
    <location>
        <begin position="659"/>
        <end position="751"/>
    </location>
</feature>
<dbReference type="GO" id="GO:0005524">
    <property type="term" value="F:ATP binding"/>
    <property type="evidence" value="ECO:0007669"/>
    <property type="project" value="UniProtKB-UniRule"/>
</dbReference>
<evidence type="ECO:0000256" key="4">
    <source>
        <dbReference type="ARBA" id="ARBA00022598"/>
    </source>
</evidence>
<comment type="similarity">
    <text evidence="2 10">Belongs to the class-II aminoacyl-tRNA synthetase family.</text>
</comment>
<proteinExistence type="inferred from homology"/>
<dbReference type="RefSeq" id="WP_013496542.1">
    <property type="nucleotide sequence ID" value="NC_014831.1"/>
</dbReference>
<dbReference type="STRING" id="644966.Tmar_2162"/>
<dbReference type="EC" id="6.1.1.14" evidence="10"/>
<evidence type="ECO:0000256" key="6">
    <source>
        <dbReference type="ARBA" id="ARBA00022840"/>
    </source>
</evidence>
<dbReference type="KEGG" id="tmr:Tmar_2162"/>
<dbReference type="AlphaFoldDB" id="E6SK84"/>
<evidence type="ECO:0000256" key="9">
    <source>
        <dbReference type="ARBA" id="ARBA00047937"/>
    </source>
</evidence>
<reference evidence="13 14" key="1">
    <citation type="journal article" date="2010" name="Stand. Genomic Sci.">
        <title>Complete genome sequence of Thermaerobacter marianensis type strain (7p75a).</title>
        <authorList>
            <person name="Han C."/>
            <person name="Gu W."/>
            <person name="Zhang X."/>
            <person name="Lapidus A."/>
            <person name="Nolan M."/>
            <person name="Copeland A."/>
            <person name="Lucas S."/>
            <person name="Del Rio T.G."/>
            <person name="Tice H."/>
            <person name="Cheng J.F."/>
            <person name="Tapia R."/>
            <person name="Goodwin L."/>
            <person name="Pitluck S."/>
            <person name="Pagani I."/>
            <person name="Ivanova N."/>
            <person name="Mavromatis K."/>
            <person name="Mikhailova N."/>
            <person name="Pati A."/>
            <person name="Chen A."/>
            <person name="Palaniappan K."/>
            <person name="Land M."/>
            <person name="Hauser L."/>
            <person name="Chang Y.J."/>
            <person name="Jeffries C.D."/>
            <person name="Schneider S."/>
            <person name="Rohde M."/>
            <person name="Goker M."/>
            <person name="Pukall R."/>
            <person name="Woyke T."/>
            <person name="Bristow J."/>
            <person name="Eisen J.A."/>
            <person name="Markowitz V."/>
            <person name="Hugenholtz P."/>
            <person name="Kyrpides N.C."/>
            <person name="Klenk H.P."/>
            <person name="Detter J.C."/>
        </authorList>
    </citation>
    <scope>NUCLEOTIDE SEQUENCE [LARGE SCALE GENOMIC DNA]</scope>
    <source>
        <strain evidence="14">ATCC 700841 / DSM 12885 / JCM 10246 / 7p75a</strain>
    </source>
</reference>
<dbReference type="Proteomes" id="UP000008915">
    <property type="component" value="Chromosome"/>
</dbReference>
<dbReference type="PANTHER" id="PTHR30075">
    <property type="entry name" value="GLYCYL-TRNA SYNTHETASE"/>
    <property type="match status" value="1"/>
</dbReference>
<dbReference type="InterPro" id="IPR015944">
    <property type="entry name" value="Gly-tRNA-synth_bsu"/>
</dbReference>
<comment type="catalytic activity">
    <reaction evidence="9 10">
        <text>tRNA(Gly) + glycine + ATP = glycyl-tRNA(Gly) + AMP + diphosphate</text>
        <dbReference type="Rhea" id="RHEA:16013"/>
        <dbReference type="Rhea" id="RHEA-COMP:9664"/>
        <dbReference type="Rhea" id="RHEA-COMP:9683"/>
        <dbReference type="ChEBI" id="CHEBI:30616"/>
        <dbReference type="ChEBI" id="CHEBI:33019"/>
        <dbReference type="ChEBI" id="CHEBI:57305"/>
        <dbReference type="ChEBI" id="CHEBI:78442"/>
        <dbReference type="ChEBI" id="CHEBI:78522"/>
        <dbReference type="ChEBI" id="CHEBI:456215"/>
        <dbReference type="EC" id="6.1.1.14"/>
    </reaction>
</comment>
<comment type="subcellular location">
    <subcellularLocation>
        <location evidence="1 10">Cytoplasm</location>
    </subcellularLocation>
</comment>
<sequence>MDERLDLLVEVGCEEIPAGDCAEARRQLAERAGTALAEAGLPYEVVRTLGTPRRLTLIVKGLAARQEAREEWVRGPSKAAAFGPDGEPTRAALGFARGQGVDVADLVVRQTLQGEYVFARKVREGRPAAEVLAEQLPAILGGLEFRRTMRWGAGEHRFVRPVHWLVALLGEEVLPVSFAGVRAGRKTYGHRFLHPGAVELASASEDEYRRRLAEAYVVVDPEERRQRIVEQARAVAAAVGGEAEIDPELLDEVVDLVEYPTAFTGSFAAEMLELPRDVLVTTMKVHQRYFPVRQPGESRLLPYFIAVRNGDRRHLDTVRQGNERVIRARLADARFFFQQDRQRRLADRVADLERVSFLPGLGTLLDKTRRLERLVGWLAQRLDLPSPEREQAARAAHLAKADLVTSLVYEFTELAGRMGREYALLDGEPPAVAEALAEQYLPRGGDDGELPSTWPGLLLAIADRADTLAGCFAAGLEPTGSQDPYGLRRAGVGLLRLLAGPAADGPAASGPVDGPGELPGTEGDGRGPAGQDGAGQEAAVPAGSATGLSHAEAPAGLVLWSGAVMPPLDALLDEALAGYLPPVAPPTVEVRFDPGEVRARLLDFLAARLRGLLAEAGYAHDVIQAVLAVDGRDVPGVWARARAVAGLLASPLAADVLTVHRRAANLAGRAEADAVDPALFREPEEQALHAAVEAAAGAVQEALAVRDYGAYFRAIAGLRPAVDAFLDRVLVMAEDPALRANRLALLKRVADLAGRVAALGELAATV</sequence>
<dbReference type="GO" id="GO:0004814">
    <property type="term" value="F:arginine-tRNA ligase activity"/>
    <property type="evidence" value="ECO:0007669"/>
    <property type="project" value="InterPro"/>
</dbReference>
<dbReference type="PRINTS" id="PR01045">
    <property type="entry name" value="TRNASYNTHGB"/>
</dbReference>
<dbReference type="eggNOG" id="COG0751">
    <property type="taxonomic scope" value="Bacteria"/>
</dbReference>
<keyword evidence="8 10" id="KW-0030">Aminoacyl-tRNA synthetase</keyword>
<accession>E6SK84</accession>
<keyword evidence="3 10" id="KW-0963">Cytoplasm</keyword>
<protein>
    <recommendedName>
        <fullName evidence="10">Glycine--tRNA ligase beta subunit</fullName>
        <ecNumber evidence="10">6.1.1.14</ecNumber>
    </recommendedName>
    <alternativeName>
        <fullName evidence="10">Glycyl-tRNA synthetase beta subunit</fullName>
        <shortName evidence="10">GlyRS</shortName>
    </alternativeName>
</protein>
<evidence type="ECO:0000256" key="3">
    <source>
        <dbReference type="ARBA" id="ARBA00022490"/>
    </source>
</evidence>
<gene>
    <name evidence="10" type="primary">glyS</name>
    <name evidence="13" type="ordered locus">Tmar_2162</name>
</gene>
<name>E6SK84_THEM7</name>
<evidence type="ECO:0000256" key="8">
    <source>
        <dbReference type="ARBA" id="ARBA00023146"/>
    </source>
</evidence>
<keyword evidence="5 10" id="KW-0547">Nucleotide-binding</keyword>
<evidence type="ECO:0000256" key="5">
    <source>
        <dbReference type="ARBA" id="ARBA00022741"/>
    </source>
</evidence>
<comment type="subunit">
    <text evidence="10">Tetramer of two alpha and two beta subunits.</text>
</comment>
<dbReference type="HOGENOM" id="CLU_007220_2_2_9"/>
<keyword evidence="4 10" id="KW-0436">Ligase</keyword>
<dbReference type="Pfam" id="PF02092">
    <property type="entry name" value="tRNA_synt_2f"/>
    <property type="match status" value="1"/>
</dbReference>
<organism evidence="13 14">
    <name type="scientific">Thermaerobacter marianensis (strain ATCC 700841 / DSM 12885 / JCM 10246 / 7p75a)</name>
    <dbReference type="NCBI Taxonomy" id="644966"/>
    <lineage>
        <taxon>Bacteria</taxon>
        <taxon>Bacillati</taxon>
        <taxon>Bacillota</taxon>
        <taxon>Clostridia</taxon>
        <taxon>Eubacteriales</taxon>
        <taxon>Clostridiales Family XVII. Incertae Sedis</taxon>
        <taxon>Thermaerobacter</taxon>
    </lineage>
</organism>
<evidence type="ECO:0000256" key="2">
    <source>
        <dbReference type="ARBA" id="ARBA00008226"/>
    </source>
</evidence>
<dbReference type="GO" id="GO:0005829">
    <property type="term" value="C:cytosol"/>
    <property type="evidence" value="ECO:0007669"/>
    <property type="project" value="TreeGrafter"/>
</dbReference>
<evidence type="ECO:0000256" key="10">
    <source>
        <dbReference type="HAMAP-Rule" id="MF_00255"/>
    </source>
</evidence>
<dbReference type="HAMAP" id="MF_00255">
    <property type="entry name" value="Gly_tRNA_synth_beta"/>
    <property type="match status" value="1"/>
</dbReference>
<evidence type="ECO:0000256" key="7">
    <source>
        <dbReference type="ARBA" id="ARBA00022917"/>
    </source>
</evidence>
<evidence type="ECO:0000313" key="13">
    <source>
        <dbReference type="EMBL" id="ADU52242.1"/>
    </source>
</evidence>
<dbReference type="EMBL" id="CP002344">
    <property type="protein sequence ID" value="ADU52242.1"/>
    <property type="molecule type" value="Genomic_DNA"/>
</dbReference>
<dbReference type="GO" id="GO:0006426">
    <property type="term" value="P:glycyl-tRNA aminoacylation"/>
    <property type="evidence" value="ECO:0007669"/>
    <property type="project" value="UniProtKB-UniRule"/>
</dbReference>
<evidence type="ECO:0000259" key="12">
    <source>
        <dbReference type="Pfam" id="PF05746"/>
    </source>
</evidence>
<feature type="region of interest" description="Disordered" evidence="11">
    <location>
        <begin position="504"/>
        <end position="547"/>
    </location>
</feature>
<dbReference type="GO" id="GO:0004820">
    <property type="term" value="F:glycine-tRNA ligase activity"/>
    <property type="evidence" value="ECO:0007669"/>
    <property type="project" value="UniProtKB-UniRule"/>
</dbReference>
<reference evidence="14" key="2">
    <citation type="journal article" date="2010" name="Stand. Genomic Sci.">
        <title>Complete genome sequence of Thermaerobacter marianensis type strain (7p75aT).</title>
        <authorList>
            <person name="Han C."/>
            <person name="Gu W."/>
            <person name="Zhang X."/>
            <person name="Lapidus A."/>
            <person name="Nolan M."/>
            <person name="Copeland A."/>
            <person name="Lucas S."/>
            <person name="Glavina Del Rio T."/>
            <person name="Tice H."/>
            <person name="Cheng J."/>
            <person name="Tapia R."/>
            <person name="Goodwin L."/>
            <person name="Pitluck S."/>
            <person name="Pagani I."/>
            <person name="Ivanova N."/>
            <person name="Mavromatis K."/>
            <person name="Mikhailova N."/>
            <person name="Pati A."/>
            <person name="Chen A."/>
            <person name="Palaniappan K."/>
            <person name="Land M."/>
            <person name="Hauser L."/>
            <person name="Chang Y."/>
            <person name="Jeffries C."/>
            <person name="Schneider S."/>
            <person name="Rohde M."/>
            <person name="Goker M."/>
            <person name="Pukall R."/>
            <person name="Woyke T."/>
            <person name="Bristow J."/>
            <person name="Eisen J."/>
            <person name="Markowitz V."/>
            <person name="Hugenholtz P."/>
            <person name="Kyrpides N."/>
            <person name="Klenk H."/>
            <person name="Detter J."/>
        </authorList>
    </citation>
    <scope>NUCLEOTIDE SEQUENCE [LARGE SCALE GENOMIC DNA]</scope>
    <source>
        <strain evidence="14">ATCC 700841 / DSM 12885 / JCM 10246 / 7p75a</strain>
    </source>
</reference>
<dbReference type="SUPFAM" id="SSF109604">
    <property type="entry name" value="HD-domain/PDEase-like"/>
    <property type="match status" value="1"/>
</dbReference>
<dbReference type="InterPro" id="IPR006194">
    <property type="entry name" value="Gly-tRNA-synth_heterodimer"/>
</dbReference>
<dbReference type="GO" id="GO:0006420">
    <property type="term" value="P:arginyl-tRNA aminoacylation"/>
    <property type="evidence" value="ECO:0007669"/>
    <property type="project" value="InterPro"/>
</dbReference>
<evidence type="ECO:0000256" key="1">
    <source>
        <dbReference type="ARBA" id="ARBA00004496"/>
    </source>
</evidence>
<dbReference type="PANTHER" id="PTHR30075:SF2">
    <property type="entry name" value="GLYCINE--TRNA LIGASE, CHLOROPLASTIC_MITOCHONDRIAL 2"/>
    <property type="match status" value="1"/>
</dbReference>
<keyword evidence="6 10" id="KW-0067">ATP-binding</keyword>
<keyword evidence="14" id="KW-1185">Reference proteome</keyword>